<comment type="similarity">
    <text evidence="2 6">Belongs to the FPP/GGPP synthase family.</text>
</comment>
<dbReference type="PROSITE" id="PS00444">
    <property type="entry name" value="POLYPRENYL_SYNTHASE_2"/>
    <property type="match status" value="1"/>
</dbReference>
<dbReference type="eggNOG" id="COG0142">
    <property type="taxonomic scope" value="Bacteria"/>
</dbReference>
<dbReference type="PANTHER" id="PTHR12001">
    <property type="entry name" value="GERANYLGERANYL PYROPHOSPHATE SYNTHASE"/>
    <property type="match status" value="1"/>
</dbReference>
<gene>
    <name evidence="7" type="ORF">Bccel_4021</name>
</gene>
<proteinExistence type="inferred from homology"/>
<keyword evidence="3 6" id="KW-0808">Transferase</keyword>
<dbReference type="PANTHER" id="PTHR12001:SF69">
    <property type="entry name" value="ALL TRANS-POLYPRENYL-DIPHOSPHATE SYNTHASE PDSS1"/>
    <property type="match status" value="1"/>
</dbReference>
<keyword evidence="5" id="KW-0460">Magnesium</keyword>
<dbReference type="AlphaFoldDB" id="A0A0L6JTL9"/>
<dbReference type="GO" id="GO:0000010">
    <property type="term" value="F:heptaprenyl diphosphate synthase activity"/>
    <property type="evidence" value="ECO:0007669"/>
    <property type="project" value="UniProtKB-EC"/>
</dbReference>
<comment type="cofactor">
    <cofactor evidence="1">
        <name>Mg(2+)</name>
        <dbReference type="ChEBI" id="CHEBI:18420"/>
    </cofactor>
</comment>
<evidence type="ECO:0000313" key="8">
    <source>
        <dbReference type="Proteomes" id="UP000036923"/>
    </source>
</evidence>
<evidence type="ECO:0000256" key="1">
    <source>
        <dbReference type="ARBA" id="ARBA00001946"/>
    </source>
</evidence>
<evidence type="ECO:0000256" key="6">
    <source>
        <dbReference type="RuleBase" id="RU004466"/>
    </source>
</evidence>
<dbReference type="InterPro" id="IPR008949">
    <property type="entry name" value="Isoprenoid_synthase_dom_sf"/>
</dbReference>
<evidence type="ECO:0000256" key="4">
    <source>
        <dbReference type="ARBA" id="ARBA00022723"/>
    </source>
</evidence>
<dbReference type="InterPro" id="IPR000092">
    <property type="entry name" value="Polyprenyl_synt"/>
</dbReference>
<dbReference type="Pfam" id="PF00348">
    <property type="entry name" value="polyprenyl_synt"/>
    <property type="match status" value="1"/>
</dbReference>
<dbReference type="Gene3D" id="1.10.600.10">
    <property type="entry name" value="Farnesyl Diphosphate Synthase"/>
    <property type="match status" value="1"/>
</dbReference>
<reference evidence="8" key="1">
    <citation type="submission" date="2015-07" db="EMBL/GenBank/DDBJ databases">
        <title>Near-Complete Genome Sequence of the Cellulolytic Bacterium Bacteroides (Pseudobacteroides) cellulosolvens ATCC 35603.</title>
        <authorList>
            <person name="Dassa B."/>
            <person name="Utturkar S.M."/>
            <person name="Klingeman D.M."/>
            <person name="Hurt R.A."/>
            <person name="Keller M."/>
            <person name="Xu J."/>
            <person name="Reddy Y.H.K."/>
            <person name="Borovok I."/>
            <person name="Grinberg I.R."/>
            <person name="Lamed R."/>
            <person name="Zhivin O."/>
            <person name="Bayer E.A."/>
            <person name="Brown S.D."/>
        </authorList>
    </citation>
    <scope>NUCLEOTIDE SEQUENCE [LARGE SCALE GENOMIC DNA]</scope>
    <source>
        <strain evidence="8">DSM 2933</strain>
    </source>
</reference>
<dbReference type="GO" id="GO:0008299">
    <property type="term" value="P:isoprenoid biosynthetic process"/>
    <property type="evidence" value="ECO:0007669"/>
    <property type="project" value="InterPro"/>
</dbReference>
<dbReference type="InterPro" id="IPR033749">
    <property type="entry name" value="Polyprenyl_synt_CS"/>
</dbReference>
<dbReference type="GO" id="GO:0046872">
    <property type="term" value="F:metal ion binding"/>
    <property type="evidence" value="ECO:0007669"/>
    <property type="project" value="UniProtKB-KW"/>
</dbReference>
<evidence type="ECO:0000256" key="5">
    <source>
        <dbReference type="ARBA" id="ARBA00022842"/>
    </source>
</evidence>
<protein>
    <submittedName>
        <fullName evidence="7">Trans-hexaprenyltranstransferase</fullName>
        <ecNumber evidence="7">2.5.1.30</ecNumber>
    </submittedName>
</protein>
<comment type="caution">
    <text evidence="7">The sequence shown here is derived from an EMBL/GenBank/DDBJ whole genome shotgun (WGS) entry which is preliminary data.</text>
</comment>
<dbReference type="Proteomes" id="UP000036923">
    <property type="component" value="Unassembled WGS sequence"/>
</dbReference>
<dbReference type="SFLD" id="SFLDS00005">
    <property type="entry name" value="Isoprenoid_Synthase_Type_I"/>
    <property type="match status" value="1"/>
</dbReference>
<evidence type="ECO:0000256" key="2">
    <source>
        <dbReference type="ARBA" id="ARBA00006706"/>
    </source>
</evidence>
<organism evidence="7 8">
    <name type="scientific">Pseudobacteroides cellulosolvens ATCC 35603 = DSM 2933</name>
    <dbReference type="NCBI Taxonomy" id="398512"/>
    <lineage>
        <taxon>Bacteria</taxon>
        <taxon>Bacillati</taxon>
        <taxon>Bacillota</taxon>
        <taxon>Clostridia</taxon>
        <taxon>Eubacteriales</taxon>
        <taxon>Oscillospiraceae</taxon>
        <taxon>Pseudobacteroides</taxon>
    </lineage>
</organism>
<accession>A0A0L6JTL9</accession>
<dbReference type="PATRIC" id="fig|398512.5.peg.4205"/>
<evidence type="ECO:0000256" key="3">
    <source>
        <dbReference type="ARBA" id="ARBA00022679"/>
    </source>
</evidence>
<dbReference type="RefSeq" id="WP_050753649.1">
    <property type="nucleotide sequence ID" value="NZ_JQKC01000002.1"/>
</dbReference>
<dbReference type="EC" id="2.5.1.30" evidence="7"/>
<keyword evidence="8" id="KW-1185">Reference proteome</keyword>
<keyword evidence="4" id="KW-0479">Metal-binding</keyword>
<name>A0A0L6JTL9_9FIRM</name>
<sequence>MEIIKEQFEVRQYNGKLDFKDIPELKLVEAELMKAVSDTNGTVRDMCIHILDAGGKRIRPLLVIYSGLIFGENTPELLQTAVAAELIHMASLIHDDIVDNSVLRRSRPSINSIWGNNFAVLGGDYLFAKAFGILSSKNLNCGMEYMVEAIQSMCGGEIVQAEDRFNCDCSLEEYYEKIACKTAILLKCCCQAGAAAQNAAQEEIELIGEYGLNLGLAFQITDDILDLCGSSELTGKPKREDLRQGIISMPIIYLLGNKANHHWVKNVIEERKFDDDTISKICSVIAKTGIMEKCYDRVRIHIEKAQKSLDNLPDSYHKEILYRLADMVYARMN</sequence>
<dbReference type="CDD" id="cd00685">
    <property type="entry name" value="Trans_IPPS_HT"/>
    <property type="match status" value="1"/>
</dbReference>
<evidence type="ECO:0000313" key="7">
    <source>
        <dbReference type="EMBL" id="KNY28747.1"/>
    </source>
</evidence>
<dbReference type="STRING" id="398512.Bccel_4021"/>
<dbReference type="OrthoDB" id="9805316at2"/>
<dbReference type="EMBL" id="LGTC01000001">
    <property type="protein sequence ID" value="KNY28747.1"/>
    <property type="molecule type" value="Genomic_DNA"/>
</dbReference>
<dbReference type="SUPFAM" id="SSF48576">
    <property type="entry name" value="Terpenoid synthases"/>
    <property type="match status" value="1"/>
</dbReference>